<protein>
    <submittedName>
        <fullName evidence="1">Uncharacterized protein</fullName>
    </submittedName>
</protein>
<dbReference type="InterPro" id="IPR033304">
    <property type="entry name" value="DLEC1"/>
</dbReference>
<dbReference type="GO" id="GO:0005737">
    <property type="term" value="C:cytoplasm"/>
    <property type="evidence" value="ECO:0007669"/>
    <property type="project" value="TreeGrafter"/>
</dbReference>
<dbReference type="PANTHER" id="PTHR46348">
    <property type="entry name" value="DELETED IN LUNG AND ESOPHAGEAL CANCER PROTEIN 1"/>
    <property type="match status" value="1"/>
</dbReference>
<dbReference type="EnsemblMetazoa" id="XM_038012546.1">
    <property type="protein sequence ID" value="XP_037868474.1"/>
    <property type="gene ID" value="LOC105841511"/>
</dbReference>
<dbReference type="KEGG" id="bmor:105841511"/>
<evidence type="ECO:0000313" key="2">
    <source>
        <dbReference type="Proteomes" id="UP000005204"/>
    </source>
</evidence>
<dbReference type="InterPro" id="IPR013783">
    <property type="entry name" value="Ig-like_fold"/>
</dbReference>
<reference evidence="2" key="1">
    <citation type="journal article" date="2008" name="Insect Biochem. Mol. Biol.">
        <title>The genome of a lepidopteran model insect, the silkworm Bombyx mori.</title>
        <authorList>
            <consortium name="International Silkworm Genome Consortium"/>
        </authorList>
    </citation>
    <scope>NUCLEOTIDE SEQUENCE [LARGE SCALE GENOMIC DNA]</scope>
    <source>
        <strain evidence="2">p50T</strain>
    </source>
</reference>
<organism evidence="1 2">
    <name type="scientific">Bombyx mori</name>
    <name type="common">Silk moth</name>
    <dbReference type="NCBI Taxonomy" id="7091"/>
    <lineage>
        <taxon>Eukaryota</taxon>
        <taxon>Metazoa</taxon>
        <taxon>Ecdysozoa</taxon>
        <taxon>Arthropoda</taxon>
        <taxon>Hexapoda</taxon>
        <taxon>Insecta</taxon>
        <taxon>Pterygota</taxon>
        <taxon>Neoptera</taxon>
        <taxon>Endopterygota</taxon>
        <taxon>Lepidoptera</taxon>
        <taxon>Glossata</taxon>
        <taxon>Ditrysia</taxon>
        <taxon>Bombycoidea</taxon>
        <taxon>Bombycidae</taxon>
        <taxon>Bombycinae</taxon>
        <taxon>Bombyx</taxon>
    </lineage>
</organism>
<dbReference type="GO" id="GO:0008285">
    <property type="term" value="P:negative regulation of cell population proliferation"/>
    <property type="evidence" value="ECO:0007669"/>
    <property type="project" value="InterPro"/>
</dbReference>
<sequence>MADNLPLVPDSRNLCNDVRSVLREVFREVDYLPPLKAVKDLKKQKSEDDWVENFTKECNEIWQREDALKQEYAKRLSKKPAPNIYQLHSERTTGIEDEWRAQRGIIERRSLLPTIAQNSGRDKSLWVQNIMNRSSGDVTSVDVASRARSSEQSLVEGKSMLSFSIGEVPPKMFSPPPSIPRFETEPEYIICVPSKLDFINFTIGQLHTQTVRLINVSKFEIRLSLRPPSRRELNLEISGARGLTVTSGSAAEVRVHFRPLNVLSIRDEMLVRASSGKDRLVAIHCYMEPPLLNVFVPSISGCARFPSPRGEDVLELGSCLLGDVHRVPIFLHSKADHAAFFFITEDAWLTLNLEGITSRGCLQAGAFTIWPCWFAGGGAVPGCVWCSAECAGFHVASLRVLCSTAVVRPLNLLADFVMFSPKHITIEAQEKDYDICSEDDASCEYYVHLGTAFPNRSLSASVQLVNHSSLLYSYYWTTRPWGKCFCYEKTTNEMEEGDSEIEEFQCGSKCTNLDEQQMVDREDPFRLVEVDPSKGRSAPRSTTEVIVSAEDVGSELGVQRAVMMLILRNIPKKSFSEEYDPMITDVKIIKPQTAPGVESPPVEVCDVVCCQLEIWWEVVPVRFVLDPPLIPIVHSRRVKNVELNIQAVQLYGTDAVQCHWAAPGQALAPESTKLTSFQSKAVNVNLPLLSSIDERVEMDVISLTAAKEEWRSDCLVTRQALTRPLLLRPAAVWLGVVPPGTTLTTKLEISNSTFQQINWSATAYQSCGEEYSSRSCVGRPPCVVCKQRACSCTVLMPSRGSLEHTERTEIQFHVTAPDRDGCVMALVFVKRTNSSLEYAADVSASLISYRVLAPRLVIRVLPCAGDKKRECEYCDLDEGDSNNPRGALILRPKQALPLGVRACYKLRIVNTTPILTDLKWEPSLNLDDAVKITFIPREVSIGSYETKDISILLEASKVCDRSLYVCSSSVTHAHTKIYLLIDAAVSGLEVVCEIPVGDGEAIDRAEIKLMQKEVPWVGAKQEMNFEGKFLENDRLKEARAKGSVCRCHYELKYIPPMKPLRPPSEEKSVEIVCEPPLLTRVCKCFETTKPVLPECSEALCLQYKNLPIKKVRTKTLVFSNKSTQRLQCKSIVRRWPLKRRRTISSDVWSSGVRECGVGVLCSQTPAGDAVCVDVSVYADCWGLYRDQILIQIENLDPLIFDIFIEVVGPPLQFALKPNYSNCEDSPPILWMTQADSERSLLVKNTSRCGLSVQAFVLTEHEHHQDYLPFRLYLRFLDSFPPTCPCAVFERDSIDESSTCSLSSTGLATEFELFLGPDHGKQDNYNFKITPDTLSISARTEAKWQVKLEAVHQEPAPAARVMFRCIPLSRSGECWYRPDPPPQIVRLKEAPREGVLEVSCSKVVVSVCALNLPEENVLRCRKRFDVRNPGSGPLQLTARTREPWCVVTESARAHCGTGCGCDPKFERTRDEAVTMSLPARCCVEMCVEVYIKTDDVWPPQPQDREEQLNETPLPELQTISTPLTFCDAVNELLSIPLILEIEYPALRMKPDTIDFGFVTERDTRKTYFTITHTSRKETLDVTTEWLGGDEVRVWPRTVCVAPRTGCRVYVQYTARWCGSPLEGAVRVRAGARCGGGVRVRARPTRDHKCRMLPHDFTDDANLLPPHLPY</sequence>
<dbReference type="Gene3D" id="2.60.40.10">
    <property type="entry name" value="Immunoglobulins"/>
    <property type="match status" value="1"/>
</dbReference>
<accession>A0A8R2QXJ4</accession>
<dbReference type="Proteomes" id="UP000005204">
    <property type="component" value="Unassembled WGS sequence"/>
</dbReference>
<dbReference type="GO" id="GO:0015631">
    <property type="term" value="F:tubulin binding"/>
    <property type="evidence" value="ECO:0007669"/>
    <property type="project" value="TreeGrafter"/>
</dbReference>
<dbReference type="GO" id="GO:0005929">
    <property type="term" value="C:cilium"/>
    <property type="evidence" value="ECO:0007669"/>
    <property type="project" value="TreeGrafter"/>
</dbReference>
<dbReference type="RefSeq" id="XP_037868474.1">
    <property type="nucleotide sequence ID" value="XM_038012546.2"/>
</dbReference>
<name>A0A8R2QXJ4_BOMMO</name>
<keyword evidence="2" id="KW-1185">Reference proteome</keyword>
<evidence type="ECO:0000313" key="1">
    <source>
        <dbReference type="EnsemblMetazoa" id="XP_037868474.1"/>
    </source>
</evidence>
<dbReference type="PANTHER" id="PTHR46348:SF1">
    <property type="entry name" value="DELETED IN LUNG AND ESOPHAGEAL CANCER PROTEIN 1"/>
    <property type="match status" value="1"/>
</dbReference>
<proteinExistence type="predicted"/>
<dbReference type="GeneID" id="105841511"/>
<reference evidence="1" key="2">
    <citation type="submission" date="2022-06" db="UniProtKB">
        <authorList>
            <consortium name="EnsemblMetazoa"/>
        </authorList>
    </citation>
    <scope>IDENTIFICATION</scope>
    <source>
        <strain evidence="1">p50T (Dazao)</strain>
    </source>
</reference>